<name>A0ACC0M8A8_RHOML</name>
<dbReference type="Proteomes" id="UP001062846">
    <property type="component" value="Chromosome 10"/>
</dbReference>
<gene>
    <name evidence="1" type="ORF">RHMOL_Rhmol10G0285700</name>
</gene>
<accession>A0ACC0M8A8</accession>
<evidence type="ECO:0000313" key="1">
    <source>
        <dbReference type="EMBL" id="KAI8536807.1"/>
    </source>
</evidence>
<reference evidence="1" key="1">
    <citation type="submission" date="2022-02" db="EMBL/GenBank/DDBJ databases">
        <title>Plant Genome Project.</title>
        <authorList>
            <person name="Zhang R.-G."/>
        </authorList>
    </citation>
    <scope>NUCLEOTIDE SEQUENCE</scope>
    <source>
        <strain evidence="1">AT1</strain>
    </source>
</reference>
<dbReference type="EMBL" id="CM046397">
    <property type="protein sequence ID" value="KAI8536807.1"/>
    <property type="molecule type" value="Genomic_DNA"/>
</dbReference>
<proteinExistence type="predicted"/>
<comment type="caution">
    <text evidence="1">The sequence shown here is derived from an EMBL/GenBank/DDBJ whole genome shotgun (WGS) entry which is preliminary data.</text>
</comment>
<evidence type="ECO:0000313" key="2">
    <source>
        <dbReference type="Proteomes" id="UP001062846"/>
    </source>
</evidence>
<sequence length="105" mass="12023">MFSDSTTEDACLQAEDSKDDVQNVGVAEVIVLQLDSTIGDLKAEVRNATRDTYFVTENLELTKIEGMEWVEDCKVLAPELVKHRYEIRFKESPPPLNHRWVRIGK</sequence>
<keyword evidence="2" id="KW-1185">Reference proteome</keyword>
<protein>
    <submittedName>
        <fullName evidence="1">Uncharacterized protein</fullName>
    </submittedName>
</protein>
<organism evidence="1 2">
    <name type="scientific">Rhododendron molle</name>
    <name type="common">Chinese azalea</name>
    <name type="synonym">Azalea mollis</name>
    <dbReference type="NCBI Taxonomy" id="49168"/>
    <lineage>
        <taxon>Eukaryota</taxon>
        <taxon>Viridiplantae</taxon>
        <taxon>Streptophyta</taxon>
        <taxon>Embryophyta</taxon>
        <taxon>Tracheophyta</taxon>
        <taxon>Spermatophyta</taxon>
        <taxon>Magnoliopsida</taxon>
        <taxon>eudicotyledons</taxon>
        <taxon>Gunneridae</taxon>
        <taxon>Pentapetalae</taxon>
        <taxon>asterids</taxon>
        <taxon>Ericales</taxon>
        <taxon>Ericaceae</taxon>
        <taxon>Ericoideae</taxon>
        <taxon>Rhodoreae</taxon>
        <taxon>Rhododendron</taxon>
    </lineage>
</organism>